<evidence type="ECO:0000313" key="1">
    <source>
        <dbReference type="EMBL" id="RRT57060.1"/>
    </source>
</evidence>
<proteinExistence type="predicted"/>
<gene>
    <name evidence="1" type="ORF">B296_00007701</name>
</gene>
<name>A0A426YZ93_ENSVE</name>
<dbReference type="AlphaFoldDB" id="A0A426YZ93"/>
<accession>A0A426YZ93</accession>
<comment type="caution">
    <text evidence="1">The sequence shown here is derived from an EMBL/GenBank/DDBJ whole genome shotgun (WGS) entry which is preliminary data.</text>
</comment>
<protein>
    <submittedName>
        <fullName evidence="1">Uncharacterized protein</fullName>
    </submittedName>
</protein>
<organism evidence="1 2">
    <name type="scientific">Ensete ventricosum</name>
    <name type="common">Abyssinian banana</name>
    <name type="synonym">Musa ensete</name>
    <dbReference type="NCBI Taxonomy" id="4639"/>
    <lineage>
        <taxon>Eukaryota</taxon>
        <taxon>Viridiplantae</taxon>
        <taxon>Streptophyta</taxon>
        <taxon>Embryophyta</taxon>
        <taxon>Tracheophyta</taxon>
        <taxon>Spermatophyta</taxon>
        <taxon>Magnoliopsida</taxon>
        <taxon>Liliopsida</taxon>
        <taxon>Zingiberales</taxon>
        <taxon>Musaceae</taxon>
        <taxon>Ensete</taxon>
    </lineage>
</organism>
<reference evidence="1 2" key="1">
    <citation type="journal article" date="2014" name="Agronomy (Basel)">
        <title>A Draft Genome Sequence for Ensete ventricosum, the Drought-Tolerant Tree Against Hunger.</title>
        <authorList>
            <person name="Harrison J."/>
            <person name="Moore K.A."/>
            <person name="Paszkiewicz K."/>
            <person name="Jones T."/>
            <person name="Grant M."/>
            <person name="Ambacheew D."/>
            <person name="Muzemil S."/>
            <person name="Studholme D.J."/>
        </authorList>
    </citation>
    <scope>NUCLEOTIDE SEQUENCE [LARGE SCALE GENOMIC DNA]</scope>
</reference>
<dbReference type="EMBL" id="AMZH03009345">
    <property type="protein sequence ID" value="RRT57060.1"/>
    <property type="molecule type" value="Genomic_DNA"/>
</dbReference>
<dbReference type="Proteomes" id="UP000287651">
    <property type="component" value="Unassembled WGS sequence"/>
</dbReference>
<sequence length="92" mass="10079">MYAWPLRQCSRANCPLGEGCPRAGRPLAGVVTCKQSPYKRGHPRAVAVACEFRLSMGGSPTGVSDTATESTLKIGYGRFNRRQFPKTWAMMV</sequence>
<evidence type="ECO:0000313" key="2">
    <source>
        <dbReference type="Proteomes" id="UP000287651"/>
    </source>
</evidence>